<dbReference type="PANTHER" id="PTHR45760">
    <property type="entry name" value="FI19922P1-RELATED"/>
    <property type="match status" value="1"/>
</dbReference>
<protein>
    <recommendedName>
        <fullName evidence="12">Transmembrane protein</fullName>
    </recommendedName>
</protein>
<evidence type="ECO:0000256" key="7">
    <source>
        <dbReference type="ARBA" id="ARBA00023128"/>
    </source>
</evidence>
<evidence type="ECO:0000313" key="10">
    <source>
        <dbReference type="EMBL" id="CAD8129634.1"/>
    </source>
</evidence>
<dbReference type="InterPro" id="IPR018108">
    <property type="entry name" value="MCP_transmembrane"/>
</dbReference>
<sequence length="270" mass="31970">MNKNEILLKILRKQLLQLNFTLIKSLWEAFKIIEIIEISQNDQCYWKISSHKPFNQNLLELQLHCLGILTYIYTYEGASRFLNGWRYALLQAGVCSSFFMREQENSYNDWNYLQVDQFSFSRALTITMTFPLEYWKVLQSSTVGYSNLKIIQFGTQLQLIQQQFKEIFYYLAFTEAFLKIQKQKQERFQYAQGSNSFTAPMTIPQDIVKKRKQVSIGSGRQMASMEILQNIYNEEGLKRLFQGYQPRIAKITMHSGLAYMMMYECLKQLI</sequence>
<dbReference type="GO" id="GO:1990542">
    <property type="term" value="P:mitochondrial transmembrane transport"/>
    <property type="evidence" value="ECO:0007669"/>
    <property type="project" value="InterPro"/>
</dbReference>
<dbReference type="PROSITE" id="PS50920">
    <property type="entry name" value="SOLCAR"/>
    <property type="match status" value="1"/>
</dbReference>
<evidence type="ECO:0000256" key="5">
    <source>
        <dbReference type="ARBA" id="ARBA00022792"/>
    </source>
</evidence>
<name>A0A8S1RT63_9CILI</name>
<organism evidence="10 11">
    <name type="scientific">Paramecium sonneborni</name>
    <dbReference type="NCBI Taxonomy" id="65129"/>
    <lineage>
        <taxon>Eukaryota</taxon>
        <taxon>Sar</taxon>
        <taxon>Alveolata</taxon>
        <taxon>Ciliophora</taxon>
        <taxon>Intramacronucleata</taxon>
        <taxon>Oligohymenophorea</taxon>
        <taxon>Peniculida</taxon>
        <taxon>Parameciidae</taxon>
        <taxon>Paramecium</taxon>
    </lineage>
</organism>
<evidence type="ECO:0000256" key="8">
    <source>
        <dbReference type="PROSITE-ProRule" id="PRU00282"/>
    </source>
</evidence>
<dbReference type="EMBL" id="CAJJDN010000235">
    <property type="protein sequence ID" value="CAD8129634.1"/>
    <property type="molecule type" value="Genomic_DNA"/>
</dbReference>
<accession>A0A8S1RT63</accession>
<evidence type="ECO:0008006" key="12">
    <source>
        <dbReference type="Google" id="ProtNLM"/>
    </source>
</evidence>
<comment type="subcellular location">
    <subcellularLocation>
        <location evidence="1">Mitochondrion inner membrane</location>
        <topology evidence="1">Multi-pass membrane protein</topology>
    </subcellularLocation>
</comment>
<evidence type="ECO:0000256" key="4">
    <source>
        <dbReference type="ARBA" id="ARBA00022737"/>
    </source>
</evidence>
<evidence type="ECO:0000256" key="6">
    <source>
        <dbReference type="ARBA" id="ARBA00022989"/>
    </source>
</evidence>
<dbReference type="PANTHER" id="PTHR45760:SF2">
    <property type="entry name" value="FI19922P1-RELATED"/>
    <property type="match status" value="1"/>
</dbReference>
<keyword evidence="8" id="KW-0472">Membrane</keyword>
<reference evidence="10" key="1">
    <citation type="submission" date="2021-01" db="EMBL/GenBank/DDBJ databases">
        <authorList>
            <consortium name="Genoscope - CEA"/>
            <person name="William W."/>
        </authorList>
    </citation>
    <scope>NUCLEOTIDE SEQUENCE</scope>
</reference>
<proteinExistence type="inferred from homology"/>
<dbReference type="GO" id="GO:0005743">
    <property type="term" value="C:mitochondrial inner membrane"/>
    <property type="evidence" value="ECO:0007669"/>
    <property type="project" value="UniProtKB-SubCell"/>
</dbReference>
<keyword evidence="4" id="KW-0677">Repeat</keyword>
<evidence type="ECO:0000256" key="9">
    <source>
        <dbReference type="RuleBase" id="RU000488"/>
    </source>
</evidence>
<keyword evidence="7" id="KW-0496">Mitochondrion</keyword>
<keyword evidence="11" id="KW-1185">Reference proteome</keyword>
<keyword evidence="6" id="KW-1133">Transmembrane helix</keyword>
<feature type="repeat" description="Solcar" evidence="8">
    <location>
        <begin position="182"/>
        <end position="269"/>
    </location>
</feature>
<comment type="caution">
    <text evidence="10">The sequence shown here is derived from an EMBL/GenBank/DDBJ whole genome shotgun (WGS) entry which is preliminary data.</text>
</comment>
<dbReference type="InterPro" id="IPR045315">
    <property type="entry name" value="Mtm1-like"/>
</dbReference>
<gene>
    <name evidence="10" type="ORF">PSON_ATCC_30995.1.T2350014</name>
</gene>
<dbReference type="AlphaFoldDB" id="A0A8S1RT63"/>
<evidence type="ECO:0000256" key="1">
    <source>
        <dbReference type="ARBA" id="ARBA00004448"/>
    </source>
</evidence>
<evidence type="ECO:0000256" key="2">
    <source>
        <dbReference type="ARBA" id="ARBA00006375"/>
    </source>
</evidence>
<dbReference type="OrthoDB" id="285628at2759"/>
<keyword evidence="8 9" id="KW-0812">Transmembrane</keyword>
<evidence type="ECO:0000256" key="3">
    <source>
        <dbReference type="ARBA" id="ARBA00022448"/>
    </source>
</evidence>
<dbReference type="Proteomes" id="UP000692954">
    <property type="component" value="Unassembled WGS sequence"/>
</dbReference>
<dbReference type="Pfam" id="PF00153">
    <property type="entry name" value="Mito_carr"/>
    <property type="match status" value="1"/>
</dbReference>
<evidence type="ECO:0000313" key="11">
    <source>
        <dbReference type="Proteomes" id="UP000692954"/>
    </source>
</evidence>
<keyword evidence="3 9" id="KW-0813">Transport</keyword>
<comment type="similarity">
    <text evidence="2 9">Belongs to the mitochondrial carrier (TC 2.A.29) family.</text>
</comment>
<keyword evidence="5" id="KW-0999">Mitochondrion inner membrane</keyword>